<proteinExistence type="predicted"/>
<keyword evidence="1" id="KW-0812">Transmembrane</keyword>
<keyword evidence="1" id="KW-1133">Transmembrane helix</keyword>
<dbReference type="InterPro" id="IPR009325">
    <property type="entry name" value="DUF983"/>
</dbReference>
<dbReference type="AlphaFoldDB" id="A0A3D9L133"/>
<evidence type="ECO:0000313" key="2">
    <source>
        <dbReference type="EMBL" id="RED96241.1"/>
    </source>
</evidence>
<evidence type="ECO:0000313" key="3">
    <source>
        <dbReference type="Proteomes" id="UP000256779"/>
    </source>
</evidence>
<reference evidence="2 3" key="1">
    <citation type="submission" date="2018-07" db="EMBL/GenBank/DDBJ databases">
        <title>Genomic Encyclopedia of Type Strains, Phase IV (KMG-IV): sequencing the most valuable type-strain genomes for metagenomic binning, comparative biology and taxonomic classification.</title>
        <authorList>
            <person name="Goeker M."/>
        </authorList>
    </citation>
    <scope>NUCLEOTIDE SEQUENCE [LARGE SCALE GENOMIC DNA]</scope>
    <source>
        <strain evidence="2 3">DSM 4134</strain>
    </source>
</reference>
<keyword evidence="3" id="KW-1185">Reference proteome</keyword>
<dbReference type="EMBL" id="QREG01000015">
    <property type="protein sequence ID" value="RED96241.1"/>
    <property type="molecule type" value="Genomic_DNA"/>
</dbReference>
<keyword evidence="1" id="KW-0472">Membrane</keyword>
<feature type="transmembrane region" description="Helical" evidence="1">
    <location>
        <begin position="6"/>
        <end position="30"/>
    </location>
</feature>
<evidence type="ECO:0000256" key="1">
    <source>
        <dbReference type="SAM" id="Phobius"/>
    </source>
</evidence>
<dbReference type="Pfam" id="PF06170">
    <property type="entry name" value="DUF983"/>
    <property type="match status" value="1"/>
</dbReference>
<sequence length="165" mass="18883">MARPPLQQVLILVYCIYFLRHIWSLALWLFSGSNMQNQNNQNGVFSAVLKGKCPRCRQGDMFKHSPVNLKGFGAMHRYCPSCGHQFEQEPGFYYGAMYVSYAVSVGVFLVTSLLVYLLFNNPSVTAYVIAVGVVSALLYPLNFRYSRIFFTYLFSGVKYEPNRKE</sequence>
<comment type="caution">
    <text evidence="2">The sequence shown here is derived from an EMBL/GenBank/DDBJ whole genome shotgun (WGS) entry which is preliminary data.</text>
</comment>
<feature type="transmembrane region" description="Helical" evidence="1">
    <location>
        <begin position="124"/>
        <end position="141"/>
    </location>
</feature>
<protein>
    <submittedName>
        <fullName evidence="2">Uncharacterized protein (DUF983 family)</fullName>
    </submittedName>
</protein>
<accession>A0A3D9L133</accession>
<name>A0A3D9L133_MARFU</name>
<feature type="transmembrane region" description="Helical" evidence="1">
    <location>
        <begin position="98"/>
        <end position="118"/>
    </location>
</feature>
<organism evidence="2 3">
    <name type="scientific">Marinoscillum furvescens DSM 4134</name>
    <dbReference type="NCBI Taxonomy" id="1122208"/>
    <lineage>
        <taxon>Bacteria</taxon>
        <taxon>Pseudomonadati</taxon>
        <taxon>Bacteroidota</taxon>
        <taxon>Cytophagia</taxon>
        <taxon>Cytophagales</taxon>
        <taxon>Reichenbachiellaceae</taxon>
        <taxon>Marinoscillum</taxon>
    </lineage>
</organism>
<gene>
    <name evidence="2" type="ORF">C7460_115132</name>
</gene>
<dbReference type="Proteomes" id="UP000256779">
    <property type="component" value="Unassembled WGS sequence"/>
</dbReference>